<comment type="caution">
    <text evidence="1">The sequence shown here is derived from an EMBL/GenBank/DDBJ whole genome shotgun (WGS) entry which is preliminary data.</text>
</comment>
<dbReference type="Proteomes" id="UP001458880">
    <property type="component" value="Unassembled WGS sequence"/>
</dbReference>
<keyword evidence="2" id="KW-1185">Reference proteome</keyword>
<gene>
    <name evidence="1" type="ORF">QE152_g6346</name>
</gene>
<accession>A0AAW1MIE3</accession>
<name>A0AAW1MIE3_POPJA</name>
<dbReference type="AlphaFoldDB" id="A0AAW1MIE3"/>
<reference evidence="1 2" key="1">
    <citation type="journal article" date="2024" name="BMC Genomics">
        <title>De novo assembly and annotation of Popillia japonica's genome with initial clues to its potential as an invasive pest.</title>
        <authorList>
            <person name="Cucini C."/>
            <person name="Boschi S."/>
            <person name="Funari R."/>
            <person name="Cardaioli E."/>
            <person name="Iannotti N."/>
            <person name="Marturano G."/>
            <person name="Paoli F."/>
            <person name="Bruttini M."/>
            <person name="Carapelli A."/>
            <person name="Frati F."/>
            <person name="Nardi F."/>
        </authorList>
    </citation>
    <scope>NUCLEOTIDE SEQUENCE [LARGE SCALE GENOMIC DNA]</scope>
    <source>
        <strain evidence="1">DMR45628</strain>
    </source>
</reference>
<proteinExistence type="predicted"/>
<protein>
    <submittedName>
        <fullName evidence="1">Uncharacterized protein</fullName>
    </submittedName>
</protein>
<dbReference type="EMBL" id="JASPKY010000042">
    <property type="protein sequence ID" value="KAK9746053.1"/>
    <property type="molecule type" value="Genomic_DNA"/>
</dbReference>
<organism evidence="1 2">
    <name type="scientific">Popillia japonica</name>
    <name type="common">Japanese beetle</name>
    <dbReference type="NCBI Taxonomy" id="7064"/>
    <lineage>
        <taxon>Eukaryota</taxon>
        <taxon>Metazoa</taxon>
        <taxon>Ecdysozoa</taxon>
        <taxon>Arthropoda</taxon>
        <taxon>Hexapoda</taxon>
        <taxon>Insecta</taxon>
        <taxon>Pterygota</taxon>
        <taxon>Neoptera</taxon>
        <taxon>Endopterygota</taxon>
        <taxon>Coleoptera</taxon>
        <taxon>Polyphaga</taxon>
        <taxon>Scarabaeiformia</taxon>
        <taxon>Scarabaeidae</taxon>
        <taxon>Rutelinae</taxon>
        <taxon>Popillia</taxon>
    </lineage>
</organism>
<sequence length="145" mass="16440">MLVSALTGYRRELGRQQKRITLLLIPAVSVPARVPAKTMMELWHLAIRKIGTAMNRIVSRVPAKTMMELWHLAIRKIGTAMNRIVSIETLRRQQSENGAREATTTITVLTYQYSHSGARNNSDPVHNNCYFSLETRAPIEIDVII</sequence>
<evidence type="ECO:0000313" key="1">
    <source>
        <dbReference type="EMBL" id="KAK9746053.1"/>
    </source>
</evidence>
<evidence type="ECO:0000313" key="2">
    <source>
        <dbReference type="Proteomes" id="UP001458880"/>
    </source>
</evidence>